<dbReference type="InterPro" id="IPR046960">
    <property type="entry name" value="PPR_At4g14850-like_plant"/>
</dbReference>
<keyword evidence="4" id="KW-1185">Reference proteome</keyword>
<comment type="caution">
    <text evidence="3">The sequence shown here is derived from an EMBL/GenBank/DDBJ whole genome shotgun (WGS) entry which is preliminary data.</text>
</comment>
<evidence type="ECO:0000313" key="4">
    <source>
        <dbReference type="Proteomes" id="UP001420932"/>
    </source>
</evidence>
<evidence type="ECO:0008006" key="5">
    <source>
        <dbReference type="Google" id="ProtNLM"/>
    </source>
</evidence>
<proteinExistence type="predicted"/>
<dbReference type="InterPro" id="IPR046848">
    <property type="entry name" value="E_motif"/>
</dbReference>
<dbReference type="Proteomes" id="UP001420932">
    <property type="component" value="Unassembled WGS sequence"/>
</dbReference>
<dbReference type="PANTHER" id="PTHR47926">
    <property type="entry name" value="PENTATRICOPEPTIDE REPEAT-CONTAINING PROTEIN"/>
    <property type="match status" value="1"/>
</dbReference>
<dbReference type="SUPFAM" id="SSF48452">
    <property type="entry name" value="TPR-like"/>
    <property type="match status" value="1"/>
</dbReference>
<dbReference type="NCBIfam" id="TIGR00756">
    <property type="entry name" value="PPR"/>
    <property type="match status" value="5"/>
</dbReference>
<feature type="repeat" description="PPR" evidence="2">
    <location>
        <begin position="170"/>
        <end position="204"/>
    </location>
</feature>
<dbReference type="Pfam" id="PF20431">
    <property type="entry name" value="E_motif"/>
    <property type="match status" value="1"/>
</dbReference>
<dbReference type="Pfam" id="PF01535">
    <property type="entry name" value="PPR"/>
    <property type="match status" value="2"/>
</dbReference>
<reference evidence="3 4" key="1">
    <citation type="submission" date="2024-01" db="EMBL/GenBank/DDBJ databases">
        <title>Genome assemblies of Stephania.</title>
        <authorList>
            <person name="Yang L."/>
        </authorList>
    </citation>
    <scope>NUCLEOTIDE SEQUENCE [LARGE SCALE GENOMIC DNA]</scope>
    <source>
        <strain evidence="3">YNDBR</strain>
        <tissue evidence="3">Leaf</tissue>
    </source>
</reference>
<evidence type="ECO:0000313" key="3">
    <source>
        <dbReference type="EMBL" id="KAK9084540.1"/>
    </source>
</evidence>
<accession>A0AAP0HJ48</accession>
<feature type="repeat" description="PPR" evidence="2">
    <location>
        <begin position="441"/>
        <end position="475"/>
    </location>
</feature>
<dbReference type="PROSITE" id="PS51375">
    <property type="entry name" value="PPR"/>
    <property type="match status" value="4"/>
</dbReference>
<name>A0AAP0HJ48_9MAGN</name>
<evidence type="ECO:0000256" key="1">
    <source>
        <dbReference type="ARBA" id="ARBA00022737"/>
    </source>
</evidence>
<protein>
    <recommendedName>
        <fullName evidence="5">Pentatricopeptide repeat-containing protein</fullName>
    </recommendedName>
</protein>
<feature type="repeat" description="PPR" evidence="2">
    <location>
        <begin position="71"/>
        <end position="106"/>
    </location>
</feature>
<dbReference type="AlphaFoldDB" id="A0AAP0HJ48"/>
<dbReference type="PANTHER" id="PTHR47926:SF350">
    <property type="entry name" value="(WILD MALAYSIAN BANANA) HYPOTHETICAL PROTEIN"/>
    <property type="match status" value="1"/>
</dbReference>
<evidence type="ECO:0000256" key="2">
    <source>
        <dbReference type="PROSITE-ProRule" id="PRU00708"/>
    </source>
</evidence>
<dbReference type="InterPro" id="IPR002885">
    <property type="entry name" value="PPR_rpt"/>
</dbReference>
<keyword evidence="1" id="KW-0677">Repeat</keyword>
<dbReference type="FunFam" id="1.25.40.10:FF:000348">
    <property type="entry name" value="Pentatricopeptide repeat-containing protein chloroplastic"/>
    <property type="match status" value="1"/>
</dbReference>
<dbReference type="EMBL" id="JBBNAF010000014">
    <property type="protein sequence ID" value="KAK9084540.1"/>
    <property type="molecule type" value="Genomic_DNA"/>
</dbReference>
<gene>
    <name evidence="3" type="ORF">Syun_031556</name>
</gene>
<feature type="repeat" description="PPR" evidence="2">
    <location>
        <begin position="303"/>
        <end position="337"/>
    </location>
</feature>
<dbReference type="Pfam" id="PF13041">
    <property type="entry name" value="PPR_2"/>
    <property type="match status" value="1"/>
</dbReference>
<organism evidence="3 4">
    <name type="scientific">Stephania yunnanensis</name>
    <dbReference type="NCBI Taxonomy" id="152371"/>
    <lineage>
        <taxon>Eukaryota</taxon>
        <taxon>Viridiplantae</taxon>
        <taxon>Streptophyta</taxon>
        <taxon>Embryophyta</taxon>
        <taxon>Tracheophyta</taxon>
        <taxon>Spermatophyta</taxon>
        <taxon>Magnoliopsida</taxon>
        <taxon>Ranunculales</taxon>
        <taxon>Menispermaceae</taxon>
        <taxon>Menispermoideae</taxon>
        <taxon>Cissampelideae</taxon>
        <taxon>Stephania</taxon>
    </lineage>
</organism>
<dbReference type="FunFam" id="1.25.40.10:FF:000184">
    <property type="entry name" value="Pentatricopeptide repeat-containing protein, chloroplastic"/>
    <property type="match status" value="1"/>
</dbReference>
<dbReference type="GO" id="GO:0003723">
    <property type="term" value="F:RNA binding"/>
    <property type="evidence" value="ECO:0007669"/>
    <property type="project" value="InterPro"/>
</dbReference>
<dbReference type="GO" id="GO:0009451">
    <property type="term" value="P:RNA modification"/>
    <property type="evidence" value="ECO:0007669"/>
    <property type="project" value="InterPro"/>
</dbReference>
<dbReference type="InterPro" id="IPR011990">
    <property type="entry name" value="TPR-like_helical_dom_sf"/>
</dbReference>
<sequence length="517" mass="57576">MTIMASAQCLTLLERCSSMKELRAIHAHLVTSGFSRFAYFTSRLLASCALSDFGVDMSYAQCVFDAIQFPSIFNWNTMIKGYSQTPIESQMGLVVYVKMRRIGVDPNMHTFPMLLKACDGLTSLSQVHSQLVKFAMNLDVYAISSLIKAYSKYGAVALAHQALEETPNSNVVCWTSLVSGYCAHGRLDEARQVFDQMPERNDASWSAMISGYVQNDHFNDAIELFRVFKDCCLKPNRSLMVSVLNACGALGAFEEGRWIHSYVDANELGYGLELGTALVDFYSKCGHASNLALPVFEKMRCKDVMSWTAMITGLAINGYADLALKLFGQMENSAVDKPNAVTFIGVLAACNHGGLVDEGEVLFESMHKDYGIPPVLEHYGCMVDLLGRAGRFEKAEELIKSMPMEADGIVWGALLNGCIMHGNFELGEKVGKHLIELEPQHSGRYALVANMYGAMGRWEDALEMRRLMRERGVSPVLGWSFIEVDGSVYRFVVDDKSHFQLNEIHNLLHLLNKDLNF</sequence>
<dbReference type="Pfam" id="PF12854">
    <property type="entry name" value="PPR_1"/>
    <property type="match status" value="1"/>
</dbReference>
<dbReference type="Gene3D" id="1.25.40.10">
    <property type="entry name" value="Tetratricopeptide repeat domain"/>
    <property type="match status" value="3"/>
</dbReference>